<proteinExistence type="predicted"/>
<dbReference type="KEGG" id="mar:MAE_51480"/>
<sequence>MKIYAISLVGNVYWRIHPNDPLILNLKSLPGWFFINPLTYSEVELASKSFSFKKVGVVNGTIIVLTGGFILGTSLGEFDPTSIPFPIEEEEAKIFRIDSGGKVSSDYNPLPTYVERFSSSLRQMSKQVTIPKSFSCISERELLELPELNFTAAKKTVLGIQRYIVDTAVTWENLKDADLDFLASKSFVYERLLLDSIHAYKDKDYRRSLLYTAISVETLAATKSDEAYELITQNGDADNVLRLVPFSQKGGTLITKDPVYELLRSRSKFLELLHEIPLYIFGKSLLVDNEALYQKATRLYKTRNKIAHLGQPHAGNQTTFALTEEDALEAIECAMNIFQWFEVSTHFPIPKLSFIKGDSPS</sequence>
<dbReference type="HOGENOM" id="CLU_766856_0_0_3"/>
<protein>
    <submittedName>
        <fullName evidence="1">Uncharacterized protein</fullName>
    </submittedName>
</protein>
<dbReference type="PaxDb" id="449447-MAE_51480"/>
<dbReference type="PATRIC" id="fig|449447.4.peg.4691"/>
<dbReference type="Proteomes" id="UP000001510">
    <property type="component" value="Chromosome"/>
</dbReference>
<dbReference type="STRING" id="449447.MAE_51480"/>
<keyword evidence="2" id="KW-1185">Reference proteome</keyword>
<dbReference type="AlphaFoldDB" id="B0JX83"/>
<organism evidence="1 2">
    <name type="scientific">Microcystis aeruginosa (strain NIES-843 / IAM M-2473)</name>
    <dbReference type="NCBI Taxonomy" id="449447"/>
    <lineage>
        <taxon>Bacteria</taxon>
        <taxon>Bacillati</taxon>
        <taxon>Cyanobacteriota</taxon>
        <taxon>Cyanophyceae</taxon>
        <taxon>Oscillatoriophycideae</taxon>
        <taxon>Chroococcales</taxon>
        <taxon>Microcystaceae</taxon>
        <taxon>Microcystis</taxon>
    </lineage>
</organism>
<gene>
    <name evidence="1" type="ordered locus">MAE_51480</name>
</gene>
<accession>B0JX83</accession>
<dbReference type="EnsemblBacteria" id="BAG04970">
    <property type="protein sequence ID" value="BAG04970"/>
    <property type="gene ID" value="MAE_51480"/>
</dbReference>
<reference evidence="1 2" key="1">
    <citation type="journal article" date="2007" name="DNA Res.">
        <title>Complete genomic structure of the bloom-forming toxic cyanobacterium Microcystis aeruginosa NIES-843.</title>
        <authorList>
            <person name="Kaneko T."/>
            <person name="Nakajima N."/>
            <person name="Okamoto S."/>
            <person name="Suzuki I."/>
            <person name="Tanabe Y."/>
            <person name="Tamaoki M."/>
            <person name="Nakamura Y."/>
            <person name="Kasai F."/>
            <person name="Watanabe A."/>
            <person name="Kawashima K."/>
            <person name="Kishida Y."/>
            <person name="Ono A."/>
            <person name="Shimizu Y."/>
            <person name="Takahashi C."/>
            <person name="Minami C."/>
            <person name="Fujishiro T."/>
            <person name="Kohara M."/>
            <person name="Katoh M."/>
            <person name="Nakazaki N."/>
            <person name="Nakayama S."/>
            <person name="Yamada M."/>
            <person name="Tabata S."/>
            <person name="Watanabe M.M."/>
        </authorList>
    </citation>
    <scope>NUCLEOTIDE SEQUENCE [LARGE SCALE GENOMIC DNA]</scope>
    <source>
        <strain evidence="2">NIES-843 / IAM M-247</strain>
    </source>
</reference>
<dbReference type="EMBL" id="AP009552">
    <property type="protein sequence ID" value="BAG04970.1"/>
    <property type="molecule type" value="Genomic_DNA"/>
</dbReference>
<dbReference type="RefSeq" id="WP_002734824.1">
    <property type="nucleotide sequence ID" value="NC_010296.1"/>
</dbReference>
<evidence type="ECO:0000313" key="2">
    <source>
        <dbReference type="Proteomes" id="UP000001510"/>
    </source>
</evidence>
<evidence type="ECO:0000313" key="1">
    <source>
        <dbReference type="EMBL" id="BAG04970.1"/>
    </source>
</evidence>
<dbReference type="BioCyc" id="MAER449447:MAE_RS22365-MONOMER"/>
<name>B0JX83_MICAN</name>